<organism evidence="1 2">
    <name type="scientific">Nocardioides yefusunii</name>
    <dbReference type="NCBI Taxonomy" id="2500546"/>
    <lineage>
        <taxon>Bacteria</taxon>
        <taxon>Bacillati</taxon>
        <taxon>Actinomycetota</taxon>
        <taxon>Actinomycetes</taxon>
        <taxon>Propionibacteriales</taxon>
        <taxon>Nocardioidaceae</taxon>
        <taxon>Nocardioides</taxon>
    </lineage>
</organism>
<comment type="caution">
    <text evidence="1">The sequence shown here is derived from an EMBL/GenBank/DDBJ whole genome shotgun (WGS) entry which is preliminary data.</text>
</comment>
<reference evidence="2" key="1">
    <citation type="journal article" date="2019" name="Int. J. Syst. Evol. Microbiol.">
        <title>The Global Catalogue of Microorganisms (GCM) 10K type strain sequencing project: providing services to taxonomists for standard genome sequencing and annotation.</title>
        <authorList>
            <consortium name="The Broad Institute Genomics Platform"/>
            <consortium name="The Broad Institute Genome Sequencing Center for Infectious Disease"/>
            <person name="Wu L."/>
            <person name="Ma J."/>
        </authorList>
    </citation>
    <scope>NUCLEOTIDE SEQUENCE [LARGE SCALE GENOMIC DNA]</scope>
    <source>
        <strain evidence="2">DFY28</strain>
    </source>
</reference>
<protein>
    <recommendedName>
        <fullName evidence="3">DUF222 domain-containing protein</fullName>
    </recommendedName>
</protein>
<proteinExistence type="predicted"/>
<dbReference type="EMBL" id="JBHSQI010000005">
    <property type="protein sequence ID" value="MFC6154008.1"/>
    <property type="molecule type" value="Genomic_DNA"/>
</dbReference>
<dbReference type="Proteomes" id="UP001596098">
    <property type="component" value="Unassembled WGS sequence"/>
</dbReference>
<evidence type="ECO:0000313" key="1">
    <source>
        <dbReference type="EMBL" id="MFC6154008.1"/>
    </source>
</evidence>
<accession>A0ABW1R042</accession>
<sequence>MNDEVRTARELNGAGEVLSALRTAVAKQRSVEAELLLLAAEWGLLHPSADGTQQAADAAVHSEDGEFEPIAGPGCPGVSEYSVAEFATALGVTSAQAKRLVGNGLELAHRLPRLWSRVQSGDVPVAAARQVADASTAAHPPLTVEAADWLDQRVAPFVGLVGPDQLREALDEAVVQFGLAVESDADVVAGPTRSVVVSPLAEAYSGLARVEAVLDLADAFDLEQAAESGARDLAALAPGTAHAELRATALGELARRQSSFDLGGSAARRVDLTLHFSAVLTADGDVEISPTGRLAEAGGVLLRHVREWTRGSHTEVHVHPVVDG</sequence>
<evidence type="ECO:0000313" key="2">
    <source>
        <dbReference type="Proteomes" id="UP001596098"/>
    </source>
</evidence>
<name>A0ABW1R042_9ACTN</name>
<evidence type="ECO:0008006" key="3">
    <source>
        <dbReference type="Google" id="ProtNLM"/>
    </source>
</evidence>
<gene>
    <name evidence="1" type="ORF">ACFPWU_10095</name>
</gene>
<dbReference type="RefSeq" id="WP_128221781.1">
    <property type="nucleotide sequence ID" value="NZ_CP034929.1"/>
</dbReference>
<keyword evidence="2" id="KW-1185">Reference proteome</keyword>